<dbReference type="AlphaFoldDB" id="A0A6M3L9H9"/>
<proteinExistence type="predicted"/>
<gene>
    <name evidence="1" type="ORF">MM415B03272_0013</name>
</gene>
<protein>
    <submittedName>
        <fullName evidence="1">Uncharacterized protein</fullName>
    </submittedName>
</protein>
<reference evidence="1" key="1">
    <citation type="submission" date="2020-03" db="EMBL/GenBank/DDBJ databases">
        <title>The deep terrestrial virosphere.</title>
        <authorList>
            <person name="Holmfeldt K."/>
            <person name="Nilsson E."/>
            <person name="Simone D."/>
            <person name="Lopez-Fernandez M."/>
            <person name="Wu X."/>
            <person name="de Brujin I."/>
            <person name="Lundin D."/>
            <person name="Andersson A."/>
            <person name="Bertilsson S."/>
            <person name="Dopson M."/>
        </authorList>
    </citation>
    <scope>NUCLEOTIDE SEQUENCE</scope>
    <source>
        <strain evidence="1">MM415B03272</strain>
    </source>
</reference>
<dbReference type="EMBL" id="MT143007">
    <property type="protein sequence ID" value="QJA91707.1"/>
    <property type="molecule type" value="Genomic_DNA"/>
</dbReference>
<evidence type="ECO:0000313" key="1">
    <source>
        <dbReference type="EMBL" id="QJA91707.1"/>
    </source>
</evidence>
<organism evidence="1">
    <name type="scientific">viral metagenome</name>
    <dbReference type="NCBI Taxonomy" id="1070528"/>
    <lineage>
        <taxon>unclassified sequences</taxon>
        <taxon>metagenomes</taxon>
        <taxon>organismal metagenomes</taxon>
    </lineage>
</organism>
<accession>A0A6M3L9H9</accession>
<sequence>MREKILLSGEMNTSKTLSLVSLAVLYPDSKVVILDPDDGTEKMLDELGIGDLPNLTVIPVTPDFEVLIENYRLAKGILGKGDWLCFDMMGRFWDFAQQYYSQTVFGVSHIEHLMMLKKQAQSTSFSGFDGLQDWPLIKNLHSADLIDDAVLWSPFNVMATTSVTNFSPKEKVPTVGTLGIYASEFGIKPEGEKHNIYRFDSQAVLYRKREGTYHFRMVRDRGRNVELKREFNITGKSFMEVYAEYRGL</sequence>
<name>A0A6M3L9H9_9ZZZZ</name>